<dbReference type="EMBL" id="CAJVPI010003230">
    <property type="protein sequence ID" value="CAG8656020.1"/>
    <property type="molecule type" value="Genomic_DNA"/>
</dbReference>
<keyword evidence="9" id="KW-1185">Reference proteome</keyword>
<dbReference type="InterPro" id="IPR001597">
    <property type="entry name" value="ArAA_b-elim_lyase/Thr_aldolase"/>
</dbReference>
<dbReference type="PIRSF" id="PIRSF017617">
    <property type="entry name" value="Thr_aldolase"/>
    <property type="match status" value="1"/>
</dbReference>
<dbReference type="GO" id="GO:0005829">
    <property type="term" value="C:cytosol"/>
    <property type="evidence" value="ECO:0007669"/>
    <property type="project" value="TreeGrafter"/>
</dbReference>
<dbReference type="InterPro" id="IPR023603">
    <property type="entry name" value="Low_specificity_L-TA-like"/>
</dbReference>
<name>A0A9N9H901_9GLOM</name>
<comment type="caution">
    <text evidence="8">The sequence shown here is derived from an EMBL/GenBank/DDBJ whole genome shotgun (WGS) entry which is preliminary data.</text>
</comment>
<dbReference type="InterPro" id="IPR015421">
    <property type="entry name" value="PyrdxlP-dep_Trfase_major"/>
</dbReference>
<dbReference type="PANTHER" id="PTHR48097:SF9">
    <property type="entry name" value="L-THREONINE ALDOLASE"/>
    <property type="match status" value="1"/>
</dbReference>
<evidence type="ECO:0000256" key="2">
    <source>
        <dbReference type="ARBA" id="ARBA00006966"/>
    </source>
</evidence>
<organism evidence="8 9">
    <name type="scientific">Paraglomus brasilianum</name>
    <dbReference type="NCBI Taxonomy" id="144538"/>
    <lineage>
        <taxon>Eukaryota</taxon>
        <taxon>Fungi</taxon>
        <taxon>Fungi incertae sedis</taxon>
        <taxon>Mucoromycota</taxon>
        <taxon>Glomeromycotina</taxon>
        <taxon>Glomeromycetes</taxon>
        <taxon>Paraglomerales</taxon>
        <taxon>Paraglomeraceae</taxon>
        <taxon>Paraglomus</taxon>
    </lineage>
</organism>
<dbReference type="Gene3D" id="3.40.640.10">
    <property type="entry name" value="Type I PLP-dependent aspartate aminotransferase-like (Major domain)"/>
    <property type="match status" value="1"/>
</dbReference>
<sequence>HVSRRTYFRKGQSHKQAPTPPYDARDAAYDFRSDTVTVPTTTMFEAMREATLGDDMFEEDRTTNEFEEFIADFAGYESAVFVASGTMGNQLALRTHLTQPPYSVLLDARSHIYNYESGGLAHHSGAHVTPVHPSNTIHLTCKDVMNNIIVSDDIHYAQTRVVALENTLDGMLFPLSEIANISTVAREYNIKMHLDGARLWNACAETGDNVRDYAKHFDSISLCFSKGLGAPMGSVLVGNKDFIKKARHFKKVFGGGWRQSGPIAAAAKYAFEANYPIRLRETHKLARQLASELSQCGVLITKPVHTNMIWIDISPLGITSSVLQSELAKEKIRIFDSDETNLRLIVHYQIAPDALSKFVNIVRKLAKV</sequence>
<dbReference type="PANTHER" id="PTHR48097">
    <property type="entry name" value="L-THREONINE ALDOLASE-RELATED"/>
    <property type="match status" value="1"/>
</dbReference>
<accession>A0A9N9H901</accession>
<evidence type="ECO:0000256" key="1">
    <source>
        <dbReference type="ARBA" id="ARBA00001933"/>
    </source>
</evidence>
<keyword evidence="4" id="KW-0456">Lyase</keyword>
<evidence type="ECO:0000256" key="5">
    <source>
        <dbReference type="PIRSR" id="PIRSR017617-1"/>
    </source>
</evidence>
<dbReference type="AlphaFoldDB" id="A0A9N9H901"/>
<dbReference type="InterPro" id="IPR015422">
    <property type="entry name" value="PyrdxlP-dep_Trfase_small"/>
</dbReference>
<dbReference type="GO" id="GO:0008732">
    <property type="term" value="F:L-allo-threonine aldolase activity"/>
    <property type="evidence" value="ECO:0007669"/>
    <property type="project" value="TreeGrafter"/>
</dbReference>
<feature type="region of interest" description="Disordered" evidence="6">
    <location>
        <begin position="1"/>
        <end position="26"/>
    </location>
</feature>
<evidence type="ECO:0000313" key="9">
    <source>
        <dbReference type="Proteomes" id="UP000789739"/>
    </source>
</evidence>
<dbReference type="SUPFAM" id="SSF53383">
    <property type="entry name" value="PLP-dependent transferases"/>
    <property type="match status" value="1"/>
</dbReference>
<feature type="non-terminal residue" evidence="8">
    <location>
        <position position="368"/>
    </location>
</feature>
<comment type="cofactor">
    <cofactor evidence="1">
        <name>pyridoxal 5'-phosphate</name>
        <dbReference type="ChEBI" id="CHEBI:597326"/>
    </cofactor>
</comment>
<dbReference type="GO" id="GO:0006545">
    <property type="term" value="P:glycine biosynthetic process"/>
    <property type="evidence" value="ECO:0007669"/>
    <property type="project" value="TreeGrafter"/>
</dbReference>
<dbReference type="Gene3D" id="3.90.1150.10">
    <property type="entry name" value="Aspartate Aminotransferase, domain 1"/>
    <property type="match status" value="1"/>
</dbReference>
<reference evidence="8" key="1">
    <citation type="submission" date="2021-06" db="EMBL/GenBank/DDBJ databases">
        <authorList>
            <person name="Kallberg Y."/>
            <person name="Tangrot J."/>
            <person name="Rosling A."/>
        </authorList>
    </citation>
    <scope>NUCLEOTIDE SEQUENCE</scope>
    <source>
        <strain evidence="8">BR232B</strain>
    </source>
</reference>
<dbReference type="FunFam" id="3.40.640.10:FF:000030">
    <property type="entry name" value="Low-specificity L-threonine aldolase"/>
    <property type="match status" value="1"/>
</dbReference>
<evidence type="ECO:0000256" key="6">
    <source>
        <dbReference type="SAM" id="MobiDB-lite"/>
    </source>
</evidence>
<feature type="compositionally biased region" description="Basic residues" evidence="6">
    <location>
        <begin position="1"/>
        <end position="13"/>
    </location>
</feature>
<feature type="domain" description="Aromatic amino acid beta-eliminating lyase/threonine aldolase" evidence="7">
    <location>
        <begin position="30"/>
        <end position="312"/>
    </location>
</feature>
<evidence type="ECO:0000259" key="7">
    <source>
        <dbReference type="Pfam" id="PF01212"/>
    </source>
</evidence>
<proteinExistence type="inferred from homology"/>
<evidence type="ECO:0000313" key="8">
    <source>
        <dbReference type="EMBL" id="CAG8656020.1"/>
    </source>
</evidence>
<protein>
    <submittedName>
        <fullName evidence="8">7623_t:CDS:1</fullName>
    </submittedName>
</protein>
<dbReference type="GO" id="GO:0006567">
    <property type="term" value="P:L-threonine catabolic process"/>
    <property type="evidence" value="ECO:0007669"/>
    <property type="project" value="TreeGrafter"/>
</dbReference>
<comment type="similarity">
    <text evidence="2">Belongs to the threonine aldolase family.</text>
</comment>
<dbReference type="OrthoDB" id="10261951at2759"/>
<dbReference type="InterPro" id="IPR015424">
    <property type="entry name" value="PyrdxlP-dep_Trfase"/>
</dbReference>
<keyword evidence="3" id="KW-0663">Pyridoxal phosphate</keyword>
<evidence type="ECO:0000256" key="3">
    <source>
        <dbReference type="ARBA" id="ARBA00022898"/>
    </source>
</evidence>
<feature type="modified residue" description="N6-(pyridoxal phosphate)lysine" evidence="5">
    <location>
        <position position="226"/>
    </location>
</feature>
<gene>
    <name evidence="8" type="ORF">PBRASI_LOCUS10519</name>
</gene>
<dbReference type="NCBIfam" id="NF041359">
    <property type="entry name" value="GntG_guanitoxin"/>
    <property type="match status" value="1"/>
</dbReference>
<dbReference type="Proteomes" id="UP000789739">
    <property type="component" value="Unassembled WGS sequence"/>
</dbReference>
<evidence type="ECO:0000256" key="4">
    <source>
        <dbReference type="ARBA" id="ARBA00023239"/>
    </source>
</evidence>
<dbReference type="Pfam" id="PF01212">
    <property type="entry name" value="Beta_elim_lyase"/>
    <property type="match status" value="1"/>
</dbReference>